<organism evidence="2">
    <name type="scientific">Chromera velia CCMP2878</name>
    <dbReference type="NCBI Taxonomy" id="1169474"/>
    <lineage>
        <taxon>Eukaryota</taxon>
        <taxon>Sar</taxon>
        <taxon>Alveolata</taxon>
        <taxon>Colpodellida</taxon>
        <taxon>Chromeraceae</taxon>
        <taxon>Chromera</taxon>
    </lineage>
</organism>
<dbReference type="AlphaFoldDB" id="A0A0G4HG52"/>
<reference evidence="2" key="1">
    <citation type="submission" date="2014-11" db="EMBL/GenBank/DDBJ databases">
        <authorList>
            <person name="Otto D Thomas"/>
            <person name="Naeem Raeece"/>
        </authorList>
    </citation>
    <scope>NUCLEOTIDE SEQUENCE</scope>
</reference>
<feature type="region of interest" description="Disordered" evidence="1">
    <location>
        <begin position="19"/>
        <end position="72"/>
    </location>
</feature>
<name>A0A0G4HG52_9ALVE</name>
<protein>
    <submittedName>
        <fullName evidence="2">Uncharacterized protein</fullName>
    </submittedName>
</protein>
<feature type="compositionally biased region" description="Low complexity" evidence="1">
    <location>
        <begin position="55"/>
        <end position="68"/>
    </location>
</feature>
<dbReference type="EMBL" id="CDMZ01002562">
    <property type="protein sequence ID" value="CEM42909.1"/>
    <property type="molecule type" value="Genomic_DNA"/>
</dbReference>
<evidence type="ECO:0000313" key="2">
    <source>
        <dbReference type="EMBL" id="CEM42909.1"/>
    </source>
</evidence>
<sequence length="235" mass="26105">MFSWEPRERPTEDELLACLSTSTPRELSPLKQKPGRTASREELVATKKRRRDESASALASQASDQSRSMTAFDMSDQDSATMQRMEGGDGAQAALFSLKRTKRLSAFGQEGGPKHYEYPPSVGRRNCDVVLPNAELKVDFSPDGLPEKISFVIDRMRAPYLGSRAKKDDRLSLCFLAAGCSSDEVGAAHKRLAEIVDRIDQFKGKGWPKATEDNPLYIKSAKEEENGEPFWTVKG</sequence>
<dbReference type="PhylomeDB" id="A0A0G4HG52"/>
<dbReference type="VEuPathDB" id="CryptoDB:Cvel_27135"/>
<proteinExistence type="predicted"/>
<gene>
    <name evidence="2" type="ORF">Cvel_27135</name>
</gene>
<evidence type="ECO:0000256" key="1">
    <source>
        <dbReference type="SAM" id="MobiDB-lite"/>
    </source>
</evidence>
<accession>A0A0G4HG52</accession>